<dbReference type="InterPro" id="IPR050571">
    <property type="entry name" value="Class-IV_PLP-Dep_Aminotrnsfr"/>
</dbReference>
<dbReference type="RefSeq" id="WP_344165343.1">
    <property type="nucleotide sequence ID" value="NZ_BAAAPC010000028.1"/>
</dbReference>
<protein>
    <submittedName>
        <fullName evidence="2">Aminotransferase class IV family protein</fullName>
    </submittedName>
</protein>
<dbReference type="Pfam" id="PF01063">
    <property type="entry name" value="Aminotran_4"/>
    <property type="match status" value="1"/>
</dbReference>
<proteinExistence type="inferred from homology"/>
<sequence length="259" mass="29144">MGYLNGAPVDVTALKALAFSNFGHFTTMRVTEGRIRGLSLHLDRLVRDCRAVFDTDLDRERILELIRQGVRERSGVFITRVTVFDPQLDIGHPDISHPQILVTHRSAPTMHLPPLHVQTVAYQREMPEIKHVGLFGQLAARRAVQRRGFDDALFTDPSSGAISEGVTWNIGFVDERDRVVWPKAAMLPGVTMRLLHDVYDSLAEPMVFDDLRHVRAAFATNSSVGVRPIRAVGDVELEVDHPVLTELRQRYETVPDDPI</sequence>
<comment type="caution">
    <text evidence="2">The sequence shown here is derived from an EMBL/GenBank/DDBJ whole genome shotgun (WGS) entry which is preliminary data.</text>
</comment>
<reference evidence="3" key="1">
    <citation type="journal article" date="2019" name="Int. J. Syst. Evol. Microbiol.">
        <title>The Global Catalogue of Microorganisms (GCM) 10K type strain sequencing project: providing services to taxonomists for standard genome sequencing and annotation.</title>
        <authorList>
            <consortium name="The Broad Institute Genomics Platform"/>
            <consortium name="The Broad Institute Genome Sequencing Center for Infectious Disease"/>
            <person name="Wu L."/>
            <person name="Ma J."/>
        </authorList>
    </citation>
    <scope>NUCLEOTIDE SEQUENCE [LARGE SCALE GENOMIC DNA]</scope>
    <source>
        <strain evidence="3">JCM 15313</strain>
    </source>
</reference>
<dbReference type="PANTHER" id="PTHR42743:SF13">
    <property type="entry name" value="P-LOOP CONTAINING NUCLEOSIDE TRIPHOSPHATE HYDROLASE PROTEIN"/>
    <property type="match status" value="1"/>
</dbReference>
<dbReference type="PANTHER" id="PTHR42743">
    <property type="entry name" value="AMINO-ACID AMINOTRANSFERASE"/>
    <property type="match status" value="1"/>
</dbReference>
<dbReference type="Gene3D" id="3.30.470.10">
    <property type="match status" value="1"/>
</dbReference>
<evidence type="ECO:0000313" key="3">
    <source>
        <dbReference type="Proteomes" id="UP001501585"/>
    </source>
</evidence>
<dbReference type="Proteomes" id="UP001501585">
    <property type="component" value="Unassembled WGS sequence"/>
</dbReference>
<dbReference type="NCBIfam" id="NF006734">
    <property type="entry name" value="PRK09266.1"/>
    <property type="match status" value="1"/>
</dbReference>
<organism evidence="2 3">
    <name type="scientific">Nocardiopsis rhodophaea</name>
    <dbReference type="NCBI Taxonomy" id="280238"/>
    <lineage>
        <taxon>Bacteria</taxon>
        <taxon>Bacillati</taxon>
        <taxon>Actinomycetota</taxon>
        <taxon>Actinomycetes</taxon>
        <taxon>Streptosporangiales</taxon>
        <taxon>Nocardiopsidaceae</taxon>
        <taxon>Nocardiopsis</taxon>
    </lineage>
</organism>
<keyword evidence="3" id="KW-1185">Reference proteome</keyword>
<dbReference type="InterPro" id="IPR036038">
    <property type="entry name" value="Aminotransferase-like"/>
</dbReference>
<comment type="similarity">
    <text evidence="1">Belongs to the class-IV pyridoxal-phosphate-dependent aminotransferase family.</text>
</comment>
<keyword evidence="2" id="KW-0032">Aminotransferase</keyword>
<dbReference type="InterPro" id="IPR043132">
    <property type="entry name" value="BCAT-like_C"/>
</dbReference>
<dbReference type="GO" id="GO:0008483">
    <property type="term" value="F:transaminase activity"/>
    <property type="evidence" value="ECO:0007669"/>
    <property type="project" value="UniProtKB-KW"/>
</dbReference>
<evidence type="ECO:0000256" key="1">
    <source>
        <dbReference type="ARBA" id="ARBA00009320"/>
    </source>
</evidence>
<keyword evidence="2" id="KW-0808">Transferase</keyword>
<evidence type="ECO:0000313" key="2">
    <source>
        <dbReference type="EMBL" id="GAA2014449.1"/>
    </source>
</evidence>
<dbReference type="InterPro" id="IPR043131">
    <property type="entry name" value="BCAT-like_N"/>
</dbReference>
<dbReference type="Gene3D" id="3.20.10.10">
    <property type="entry name" value="D-amino Acid Aminotransferase, subunit A, domain 2"/>
    <property type="match status" value="1"/>
</dbReference>
<dbReference type="SUPFAM" id="SSF56752">
    <property type="entry name" value="D-aminoacid aminotransferase-like PLP-dependent enzymes"/>
    <property type="match status" value="1"/>
</dbReference>
<dbReference type="EMBL" id="BAAAPC010000028">
    <property type="protein sequence ID" value="GAA2014449.1"/>
    <property type="molecule type" value="Genomic_DNA"/>
</dbReference>
<dbReference type="InterPro" id="IPR001544">
    <property type="entry name" value="Aminotrans_IV"/>
</dbReference>
<gene>
    <name evidence="2" type="ORF">GCM10009799_48440</name>
</gene>
<accession>A0ABP5F5N3</accession>
<name>A0ABP5F5N3_9ACTN</name>